<keyword evidence="2" id="KW-0288">FMN</keyword>
<gene>
    <name evidence="6" type="ORF">EJD98_09605</name>
</gene>
<protein>
    <submittedName>
        <fullName evidence="6">LLM class F420-dependent oxidoreductase</fullName>
    </submittedName>
</protein>
<sequence length="329" mass="35026">MKYTLEYPSELPTAPEDFLQPDVIRAVATQAEAAGFSAIALSEHPAPSVKWRNNGGHNTLDPIAALSFMAAATSQIRLMTNLYVLPFRNPYLSAKALGSLDLISGGRLIAGVGAGYLRSEFSAVGVDIDRRAELLDEALAALHSIWTDPETPFSGKDFGAVGPVALQRTAQRPHPPIWIGGNGAAAIRRVVEHGNGWMPIIAAAGMASTMRTTAIENAEQFAIAVQRLRDRLADAGRDPSSVDIQVVCPHTDLENEASLRHSRKVLAELAGHGATWAVVHVDGSSPDAALDYIKAFGEVMIDHAIAGPDDFLSEQKGEAGASLDRPPSR</sequence>
<keyword evidence="3" id="KW-0560">Oxidoreductase</keyword>
<dbReference type="InterPro" id="IPR011251">
    <property type="entry name" value="Luciferase-like_dom"/>
</dbReference>
<evidence type="ECO:0000256" key="2">
    <source>
        <dbReference type="ARBA" id="ARBA00022643"/>
    </source>
</evidence>
<dbReference type="PANTHER" id="PTHR42847:SF4">
    <property type="entry name" value="ALKANESULFONATE MONOOXYGENASE-RELATED"/>
    <property type="match status" value="1"/>
</dbReference>
<name>A0A4Z0HQB7_MYCPR</name>
<comment type="caution">
    <text evidence="6">The sequence shown here is derived from an EMBL/GenBank/DDBJ whole genome shotgun (WGS) entry which is preliminary data.</text>
</comment>
<dbReference type="NCBIfam" id="TIGR03619">
    <property type="entry name" value="F420_Rv2161c"/>
    <property type="match status" value="1"/>
</dbReference>
<evidence type="ECO:0000313" key="6">
    <source>
        <dbReference type="EMBL" id="TGB44118.1"/>
    </source>
</evidence>
<dbReference type="Pfam" id="PF00296">
    <property type="entry name" value="Bac_luciferase"/>
    <property type="match status" value="1"/>
</dbReference>
<evidence type="ECO:0000313" key="7">
    <source>
        <dbReference type="Proteomes" id="UP000297792"/>
    </source>
</evidence>
<accession>A0A4Z0HQB7</accession>
<dbReference type="PANTHER" id="PTHR42847">
    <property type="entry name" value="ALKANESULFONATE MONOOXYGENASE"/>
    <property type="match status" value="1"/>
</dbReference>
<dbReference type="GO" id="GO:0008726">
    <property type="term" value="F:alkanesulfonate monooxygenase activity"/>
    <property type="evidence" value="ECO:0007669"/>
    <property type="project" value="TreeGrafter"/>
</dbReference>
<keyword evidence="1" id="KW-0285">Flavoprotein</keyword>
<dbReference type="InterPro" id="IPR036661">
    <property type="entry name" value="Luciferase-like_sf"/>
</dbReference>
<proteinExistence type="predicted"/>
<keyword evidence="7" id="KW-1185">Reference proteome</keyword>
<dbReference type="GO" id="GO:0046306">
    <property type="term" value="P:alkanesulfonate catabolic process"/>
    <property type="evidence" value="ECO:0007669"/>
    <property type="project" value="TreeGrafter"/>
</dbReference>
<dbReference type="InterPro" id="IPR019921">
    <property type="entry name" value="Lucif-like_OxRdtase_Rv2161c"/>
</dbReference>
<feature type="domain" description="Luciferase-like" evidence="5">
    <location>
        <begin position="21"/>
        <end position="246"/>
    </location>
</feature>
<dbReference type="AlphaFoldDB" id="A0A4Z0HQB7"/>
<dbReference type="InterPro" id="IPR050172">
    <property type="entry name" value="SsuD_RutA_monooxygenase"/>
</dbReference>
<evidence type="ECO:0000256" key="3">
    <source>
        <dbReference type="ARBA" id="ARBA00023002"/>
    </source>
</evidence>
<reference evidence="6 7" key="1">
    <citation type="submission" date="2018-12" db="EMBL/GenBank/DDBJ databases">
        <title>Draft genome sequences of Mycolicibacterium peregrinum isolated from a pig with lymphadenitis and from soil on the same Japanese pig farm.</title>
        <authorList>
            <person name="Komatsu T."/>
            <person name="Ohya K."/>
            <person name="Sawai K."/>
            <person name="Odoi J.O."/>
            <person name="Otsu K."/>
            <person name="Ota A."/>
            <person name="Ito T."/>
            <person name="Kawai M."/>
            <person name="Maruyama F."/>
        </authorList>
    </citation>
    <scope>NUCLEOTIDE SEQUENCE [LARGE SCALE GENOMIC DNA]</scope>
    <source>
        <strain evidence="6 7">138</strain>
    </source>
</reference>
<dbReference type="SUPFAM" id="SSF51679">
    <property type="entry name" value="Bacterial luciferase-like"/>
    <property type="match status" value="1"/>
</dbReference>
<keyword evidence="4" id="KW-0503">Monooxygenase</keyword>
<organism evidence="6 7">
    <name type="scientific">Mycolicibacterium peregrinum</name>
    <name type="common">Mycobacterium peregrinum</name>
    <dbReference type="NCBI Taxonomy" id="43304"/>
    <lineage>
        <taxon>Bacteria</taxon>
        <taxon>Bacillati</taxon>
        <taxon>Actinomycetota</taxon>
        <taxon>Actinomycetes</taxon>
        <taxon>Mycobacteriales</taxon>
        <taxon>Mycobacteriaceae</taxon>
        <taxon>Mycolicibacterium</taxon>
    </lineage>
</organism>
<evidence type="ECO:0000259" key="5">
    <source>
        <dbReference type="Pfam" id="PF00296"/>
    </source>
</evidence>
<dbReference type="Gene3D" id="3.20.20.30">
    <property type="entry name" value="Luciferase-like domain"/>
    <property type="match status" value="1"/>
</dbReference>
<dbReference type="RefSeq" id="WP_135359819.1">
    <property type="nucleotide sequence ID" value="NZ_RWJZ01000003.1"/>
</dbReference>
<dbReference type="EMBL" id="RWKA01000004">
    <property type="protein sequence ID" value="TGB44118.1"/>
    <property type="molecule type" value="Genomic_DNA"/>
</dbReference>
<dbReference type="Proteomes" id="UP000297792">
    <property type="component" value="Unassembled WGS sequence"/>
</dbReference>
<evidence type="ECO:0000256" key="4">
    <source>
        <dbReference type="ARBA" id="ARBA00023033"/>
    </source>
</evidence>
<evidence type="ECO:0000256" key="1">
    <source>
        <dbReference type="ARBA" id="ARBA00022630"/>
    </source>
</evidence>